<dbReference type="InterPro" id="IPR036249">
    <property type="entry name" value="Thioredoxin-like_sf"/>
</dbReference>
<dbReference type="RefSeq" id="WP_020912649.1">
    <property type="nucleotide sequence ID" value="NC_011566.1"/>
</dbReference>
<evidence type="ECO:0000313" key="2">
    <source>
        <dbReference type="Proteomes" id="UP000000753"/>
    </source>
</evidence>
<dbReference type="OrthoDB" id="9813770at2"/>
<name>B8CP49_SHEPW</name>
<dbReference type="AlphaFoldDB" id="B8CP49"/>
<protein>
    <submittedName>
        <fullName evidence="1">Protein-disulfide isomerase, putative</fullName>
    </submittedName>
</protein>
<dbReference type="SUPFAM" id="SSF52833">
    <property type="entry name" value="Thioredoxin-like"/>
    <property type="match status" value="1"/>
</dbReference>
<dbReference type="Gene3D" id="3.40.30.10">
    <property type="entry name" value="Glutaredoxin"/>
    <property type="match status" value="1"/>
</dbReference>
<dbReference type="Proteomes" id="UP000000753">
    <property type="component" value="Chromosome"/>
</dbReference>
<dbReference type="KEGG" id="swp:swp_2554"/>
<keyword evidence="1" id="KW-0413">Isomerase</keyword>
<dbReference type="HOGENOM" id="CLU_1239444_0_0_6"/>
<dbReference type="EMBL" id="CP000472">
    <property type="protein sequence ID" value="ACJ29293.1"/>
    <property type="molecule type" value="Genomic_DNA"/>
</dbReference>
<organism evidence="1 2">
    <name type="scientific">Shewanella piezotolerans (strain WP3 / JCM 13877)</name>
    <dbReference type="NCBI Taxonomy" id="225849"/>
    <lineage>
        <taxon>Bacteria</taxon>
        <taxon>Pseudomonadati</taxon>
        <taxon>Pseudomonadota</taxon>
        <taxon>Gammaproteobacteria</taxon>
        <taxon>Alteromonadales</taxon>
        <taxon>Shewanellaceae</taxon>
        <taxon>Shewanella</taxon>
    </lineage>
</organism>
<gene>
    <name evidence="1" type="ordered locus">swp_2554</name>
</gene>
<evidence type="ECO:0000313" key="1">
    <source>
        <dbReference type="EMBL" id="ACJ29293.1"/>
    </source>
</evidence>
<dbReference type="eggNOG" id="COG3531">
    <property type="taxonomic scope" value="Bacteria"/>
</dbReference>
<keyword evidence="2" id="KW-1185">Reference proteome</keyword>
<dbReference type="STRING" id="225849.swp_2554"/>
<reference evidence="1 2" key="1">
    <citation type="journal article" date="2008" name="PLoS ONE">
        <title>Environmental adaptation: genomic analysis of the piezotolerant and psychrotolerant deep-sea iron reducing bacterium Shewanella piezotolerans WP3.</title>
        <authorList>
            <person name="Wang F."/>
            <person name="Wang J."/>
            <person name="Jian H."/>
            <person name="Zhang B."/>
            <person name="Li S."/>
            <person name="Wang F."/>
            <person name="Zeng X."/>
            <person name="Gao L."/>
            <person name="Bartlett D.H."/>
            <person name="Yu J."/>
            <person name="Hu S."/>
            <person name="Xiao X."/>
        </authorList>
    </citation>
    <scope>NUCLEOTIDE SEQUENCE [LARGE SCALE GENOMIC DNA]</scope>
    <source>
        <strain evidence="2">WP3 / JCM 13877</strain>
    </source>
</reference>
<dbReference type="GO" id="GO:0016853">
    <property type="term" value="F:isomerase activity"/>
    <property type="evidence" value="ECO:0007669"/>
    <property type="project" value="UniProtKB-KW"/>
</dbReference>
<sequence length="211" mass="23527">MNTDTNINKAQLALYFIYDSHCPWSYAATPLVNALSEAFPKMQLHLLHCSHFDGSDSAGLDQVNAVRDLAEVKFGREHIRYANSPKDATKVANLMAWLETKQPDKMLSVLNAIQKAHFIDGNPLTNKHDFSELISTHKLSPSNKIFRDGLINDAEQILAGIAEIYEVLGTTSFPALLITVDDQGIFIDHSKYLAKPESVVESVLQEMQNLD</sequence>
<proteinExistence type="predicted"/>
<accession>B8CP49</accession>